<dbReference type="GO" id="GO:0016139">
    <property type="term" value="P:glycoside catabolic process"/>
    <property type="evidence" value="ECO:0007669"/>
    <property type="project" value="TreeGrafter"/>
</dbReference>
<dbReference type="Gene3D" id="3.20.20.80">
    <property type="entry name" value="Glycosidases"/>
    <property type="match status" value="1"/>
</dbReference>
<dbReference type="Gene3D" id="2.60.120.260">
    <property type="entry name" value="Galactose-binding domain-like"/>
    <property type="match status" value="1"/>
</dbReference>
<keyword evidence="5" id="KW-0326">Glycosidase</keyword>
<protein>
    <recommendedName>
        <fullName evidence="2">alpha-L-fucosidase</fullName>
        <ecNumber evidence="2">3.2.1.51</ecNumber>
    </recommendedName>
</protein>
<dbReference type="InterPro" id="IPR017853">
    <property type="entry name" value="GH"/>
</dbReference>
<evidence type="ECO:0000259" key="6">
    <source>
        <dbReference type="Pfam" id="PF01120"/>
    </source>
</evidence>
<dbReference type="Proteomes" id="UP000441522">
    <property type="component" value="Unassembled WGS sequence"/>
</dbReference>
<dbReference type="GO" id="GO:0006004">
    <property type="term" value="P:fucose metabolic process"/>
    <property type="evidence" value="ECO:0007669"/>
    <property type="project" value="TreeGrafter"/>
</dbReference>
<dbReference type="SUPFAM" id="SSF51445">
    <property type="entry name" value="(Trans)glycosidases"/>
    <property type="match status" value="1"/>
</dbReference>
<dbReference type="EMBL" id="QRKA01000017">
    <property type="protein sequence ID" value="RHH77974.1"/>
    <property type="molecule type" value="Genomic_DNA"/>
</dbReference>
<evidence type="ECO:0000313" key="8">
    <source>
        <dbReference type="EMBL" id="MBV3490596.1"/>
    </source>
</evidence>
<evidence type="ECO:0000313" key="13">
    <source>
        <dbReference type="Proteomes" id="UP000326091"/>
    </source>
</evidence>
<reference evidence="11 12" key="1">
    <citation type="submission" date="2018-08" db="EMBL/GenBank/DDBJ databases">
        <title>A genome reference for cultivated species of the human gut microbiota.</title>
        <authorList>
            <person name="Zou Y."/>
            <person name="Xue W."/>
            <person name="Luo G."/>
        </authorList>
    </citation>
    <scope>NUCLEOTIDE SEQUENCE [LARGE SCALE GENOMIC DNA]</scope>
    <source>
        <strain evidence="11 12">AM16-6</strain>
    </source>
</reference>
<dbReference type="GO" id="GO:0004560">
    <property type="term" value="F:alpha-L-fucosidase activity"/>
    <property type="evidence" value="ECO:0007669"/>
    <property type="project" value="InterPro"/>
</dbReference>
<gene>
    <name evidence="11" type="ORF">DW193_12440</name>
    <name evidence="7" type="ORF">GAS29_13620</name>
    <name evidence="8" type="ORF">KSX14_18610</name>
    <name evidence="9" type="ORF">L0N01_20925</name>
    <name evidence="10" type="ORF">VIC01_01652</name>
</gene>
<evidence type="ECO:0000313" key="9">
    <source>
        <dbReference type="EMBL" id="MCG4691048.1"/>
    </source>
</evidence>
<evidence type="ECO:0000256" key="2">
    <source>
        <dbReference type="ARBA" id="ARBA00012662"/>
    </source>
</evidence>
<keyword evidence="11" id="KW-0808">Transferase</keyword>
<dbReference type="GO" id="GO:0016740">
    <property type="term" value="F:transferase activity"/>
    <property type="evidence" value="ECO:0007669"/>
    <property type="project" value="UniProtKB-KW"/>
</dbReference>
<dbReference type="SMART" id="SM00812">
    <property type="entry name" value="Alpha_L_fucos"/>
    <property type="match status" value="1"/>
</dbReference>
<dbReference type="Proteomes" id="UP000326091">
    <property type="component" value="Chromosome"/>
</dbReference>
<accession>A0A414XVR7</accession>
<evidence type="ECO:0000313" key="14">
    <source>
        <dbReference type="Proteomes" id="UP000441522"/>
    </source>
</evidence>
<comment type="similarity">
    <text evidence="1">Belongs to the glycosyl hydrolase 29 family.</text>
</comment>
<evidence type="ECO:0000256" key="4">
    <source>
        <dbReference type="ARBA" id="ARBA00022801"/>
    </source>
</evidence>
<keyword evidence="4" id="KW-0378">Hydrolase</keyword>
<dbReference type="Pfam" id="PF01120">
    <property type="entry name" value="Alpha_L_fucos"/>
    <property type="match status" value="1"/>
</dbReference>
<sequence length="498" mass="58055">MKTILFFIMVNIISCLTAQELKPNNHYNLAQKELIKRGYGMFIHFGLNTFAELEWSDGSIPVDTYNPTNLNCDQWVKVASEAGFRYVLLITKHHDGFCLWDSKYTDYDVMASPVKRDIVKEVSDACKKYGLQFAIYYSLWDRHEKSYKSKNFNDYITYMSNQLKELLTNYGSICEVWFDGGWDKPVKDWQLPKIYSMIKKIQPKCAVGVNHTISYPDDLRKSVLPDSMVIDNKYTFQYFPSDFRLWDPKIAHKLDKKRYLYQGESYYLPFEHTLCISKAWTWFQKEKNLPVRSLDELEELFYWCTDNNNTLVINIPPDKTGNIREYEANAIMELAKRIGIKKDKPLPKNGELLSLNSEVVPSSVFQENIQLYGGKYATDGGMQTLWRAADTIATLTIMLPQKPFNKISIFEACEQHVAPDGFTTERLNRIQEYNIEILENNQWKCIYVSDELMGDCKVIHFPKSYQTSKLRLNITRSIAPPAIYEINVIHKDKCSLGY</sequence>
<dbReference type="SUPFAM" id="SSF49785">
    <property type="entry name" value="Galactose-binding domain-like"/>
    <property type="match status" value="1"/>
</dbReference>
<evidence type="ECO:0000256" key="1">
    <source>
        <dbReference type="ARBA" id="ARBA00007951"/>
    </source>
</evidence>
<reference evidence="10 13" key="3">
    <citation type="submission" date="2019-09" db="EMBL/GenBank/DDBJ databases">
        <title>Commensal-derived Metabolites Govern Vibrio cholerae Pathogenesis in Host.</title>
        <authorList>
            <person name="Yoon S.S."/>
            <person name="Yoon M.Y."/>
        </authorList>
    </citation>
    <scope>NUCLEOTIDE SEQUENCE [LARGE SCALE GENOMIC DNA]</scope>
    <source>
        <strain evidence="10 13">VIC01</strain>
    </source>
</reference>
<proteinExistence type="inferred from homology"/>
<dbReference type="AlphaFoldDB" id="A0A414XVR7"/>
<reference evidence="8" key="4">
    <citation type="submission" date="2021-06" db="EMBL/GenBank/DDBJ databases">
        <title>Collection of gut derived symbiotic bacterial strains cultured from healthy donors.</title>
        <authorList>
            <person name="Lin H."/>
            <person name="Littmann E."/>
            <person name="Pamer E.G."/>
        </authorList>
    </citation>
    <scope>NUCLEOTIDE SEQUENCE</scope>
    <source>
        <strain evidence="8">MSK.19.85</strain>
    </source>
</reference>
<dbReference type="InterPro" id="IPR008979">
    <property type="entry name" value="Galactose-bd-like_sf"/>
</dbReference>
<evidence type="ECO:0000313" key="12">
    <source>
        <dbReference type="Proteomes" id="UP000283713"/>
    </source>
</evidence>
<dbReference type="Proteomes" id="UP001200843">
    <property type="component" value="Unassembled WGS sequence"/>
</dbReference>
<evidence type="ECO:0000256" key="5">
    <source>
        <dbReference type="ARBA" id="ARBA00023295"/>
    </source>
</evidence>
<reference evidence="9" key="5">
    <citation type="submission" date="2022-01" db="EMBL/GenBank/DDBJ databases">
        <title>Collection of gut derived symbiotic bacterial strains cultured from healthy donors.</title>
        <authorList>
            <person name="Lin H."/>
            <person name="Kohout C."/>
            <person name="Waligurski E."/>
            <person name="Pamer E.G."/>
        </authorList>
    </citation>
    <scope>NUCLEOTIDE SEQUENCE</scope>
    <source>
        <strain evidence="9">DFI.6.72</strain>
    </source>
</reference>
<dbReference type="EMBL" id="JAKNGO010000088">
    <property type="protein sequence ID" value="MCG4691048.1"/>
    <property type="molecule type" value="Genomic_DNA"/>
</dbReference>
<evidence type="ECO:0000313" key="10">
    <source>
        <dbReference type="EMBL" id="QEW36132.1"/>
    </source>
</evidence>
<dbReference type="EMBL" id="WCWW01000030">
    <property type="protein sequence ID" value="KAB3854866.1"/>
    <property type="molecule type" value="Genomic_DNA"/>
</dbReference>
<dbReference type="GO" id="GO:0005764">
    <property type="term" value="C:lysosome"/>
    <property type="evidence" value="ECO:0007669"/>
    <property type="project" value="TreeGrafter"/>
</dbReference>
<dbReference type="RefSeq" id="WP_117695207.1">
    <property type="nucleotide sequence ID" value="NZ_BAABYE010000001.1"/>
</dbReference>
<dbReference type="InterPro" id="IPR057739">
    <property type="entry name" value="Glyco_hydro_29_N"/>
</dbReference>
<dbReference type="InterPro" id="IPR000933">
    <property type="entry name" value="Glyco_hydro_29"/>
</dbReference>
<feature type="domain" description="Glycoside hydrolase family 29 N-terminal" evidence="6">
    <location>
        <begin position="54"/>
        <end position="336"/>
    </location>
</feature>
<organism evidence="11 12">
    <name type="scientific">Phocaeicola vulgatus</name>
    <name type="common">Bacteroides vulgatus</name>
    <dbReference type="NCBI Taxonomy" id="821"/>
    <lineage>
        <taxon>Bacteria</taxon>
        <taxon>Pseudomonadati</taxon>
        <taxon>Bacteroidota</taxon>
        <taxon>Bacteroidia</taxon>
        <taxon>Bacteroidales</taxon>
        <taxon>Bacteroidaceae</taxon>
        <taxon>Phocaeicola</taxon>
    </lineage>
</organism>
<evidence type="ECO:0000256" key="3">
    <source>
        <dbReference type="ARBA" id="ARBA00022729"/>
    </source>
</evidence>
<dbReference type="EMBL" id="JAHOGA010000066">
    <property type="protein sequence ID" value="MBV3490596.1"/>
    <property type="molecule type" value="Genomic_DNA"/>
</dbReference>
<dbReference type="EMBL" id="CP043529">
    <property type="protein sequence ID" value="QEW36132.1"/>
    <property type="molecule type" value="Genomic_DNA"/>
</dbReference>
<evidence type="ECO:0000313" key="11">
    <source>
        <dbReference type="EMBL" id="RHH77974.1"/>
    </source>
</evidence>
<dbReference type="Proteomes" id="UP000283713">
    <property type="component" value="Unassembled WGS sequence"/>
</dbReference>
<keyword evidence="3" id="KW-0732">Signal</keyword>
<dbReference type="EC" id="3.2.1.51" evidence="2"/>
<dbReference type="Proteomes" id="UP000758576">
    <property type="component" value="Unassembled WGS sequence"/>
</dbReference>
<dbReference type="PANTHER" id="PTHR10030:SF37">
    <property type="entry name" value="ALPHA-L-FUCOSIDASE-RELATED"/>
    <property type="match status" value="1"/>
</dbReference>
<dbReference type="PANTHER" id="PTHR10030">
    <property type="entry name" value="ALPHA-L-FUCOSIDASE"/>
    <property type="match status" value="1"/>
</dbReference>
<reference evidence="7 14" key="2">
    <citation type="journal article" date="2019" name="Nat. Med.">
        <title>A library of human gut bacterial isolates paired with longitudinal multiomics data enables mechanistic microbiome research.</title>
        <authorList>
            <person name="Poyet M."/>
            <person name="Groussin M."/>
            <person name="Gibbons S.M."/>
            <person name="Avila-Pacheco J."/>
            <person name="Jiang X."/>
            <person name="Kearney S.M."/>
            <person name="Perrotta A.R."/>
            <person name="Berdy B."/>
            <person name="Zhao S."/>
            <person name="Lieberman T.D."/>
            <person name="Swanson P.K."/>
            <person name="Smith M."/>
            <person name="Roesemann S."/>
            <person name="Alexander J.E."/>
            <person name="Rich S.A."/>
            <person name="Livny J."/>
            <person name="Vlamakis H."/>
            <person name="Clish C."/>
            <person name="Bullock K."/>
            <person name="Deik A."/>
            <person name="Scott J."/>
            <person name="Pierce K.A."/>
            <person name="Xavier R.J."/>
            <person name="Alm E.J."/>
        </authorList>
    </citation>
    <scope>NUCLEOTIDE SEQUENCE [LARGE SCALE GENOMIC DNA]</scope>
    <source>
        <strain evidence="7 14">BIOML-A5</strain>
    </source>
</reference>
<name>A0A414XVR7_PHOVU</name>
<evidence type="ECO:0000313" key="7">
    <source>
        <dbReference type="EMBL" id="KAB3854866.1"/>
    </source>
</evidence>